<dbReference type="Proteomes" id="UP000184322">
    <property type="component" value="Chromosome"/>
</dbReference>
<gene>
    <name evidence="1" type="ORF">BLA55_00505</name>
</gene>
<dbReference type="STRING" id="48003.BLA55_00505"/>
<keyword evidence="2" id="KW-1185">Reference proteome</keyword>
<evidence type="ECO:0008006" key="3">
    <source>
        <dbReference type="Google" id="ProtNLM"/>
    </source>
</evidence>
<dbReference type="CDD" id="cd11527">
    <property type="entry name" value="NTP-PPase_dUTPase"/>
    <property type="match status" value="1"/>
</dbReference>
<dbReference type="OrthoDB" id="5506143at2"/>
<dbReference type="KEGG" id="mpul:BLA55_00505"/>
<name>A0A1L4FRE1_9BACT</name>
<evidence type="ECO:0000313" key="1">
    <source>
        <dbReference type="EMBL" id="APJ38172.1"/>
    </source>
</evidence>
<accession>A0A1L4FRE1</accession>
<evidence type="ECO:0000313" key="2">
    <source>
        <dbReference type="Proteomes" id="UP000184322"/>
    </source>
</evidence>
<dbReference type="SUPFAM" id="SSF101386">
    <property type="entry name" value="all-alpha NTP pyrophosphatases"/>
    <property type="match status" value="1"/>
</dbReference>
<proteinExistence type="predicted"/>
<dbReference type="InterPro" id="IPR014871">
    <property type="entry name" value="dUTPase/dCTP_pyrophosphatase"/>
</dbReference>
<dbReference type="EMBL" id="CP017813">
    <property type="protein sequence ID" value="APJ38172.1"/>
    <property type="molecule type" value="Genomic_DNA"/>
</dbReference>
<dbReference type="InterPro" id="IPR016947">
    <property type="entry name" value="UCP030140"/>
</dbReference>
<sequence length="165" mass="19855">MDFSQIFELQKDLDQKINEKVFSVNPELEQSKHHLQSLIGLTVEVSELANEIQFFKYWKKNKNINWDKVYEEYTDLIHFLVSNANFYKINPIIEAKIVSDDLTYQFKEIFIQISKLITNPNKETLRELFELIVGVAQLIDLDYDKMFTWYLKVNQKNYNRIKNNY</sequence>
<protein>
    <recommendedName>
        <fullName evidence="3">dUTP diphosphatase</fullName>
    </recommendedName>
</protein>
<dbReference type="Gene3D" id="1.10.4010.10">
    <property type="entry name" value="Type II deoxyuridine triphosphatase"/>
    <property type="match status" value="1"/>
</dbReference>
<dbReference type="AlphaFoldDB" id="A0A1L4FRE1"/>
<dbReference type="PIRSF" id="PIRSF030140">
    <property type="entry name" value="UCP030140"/>
    <property type="match status" value="1"/>
</dbReference>
<organism evidence="1 2">
    <name type="scientific">Mycoplasmopsis pullorum</name>
    <dbReference type="NCBI Taxonomy" id="48003"/>
    <lineage>
        <taxon>Bacteria</taxon>
        <taxon>Bacillati</taxon>
        <taxon>Mycoplasmatota</taxon>
        <taxon>Mycoplasmoidales</taxon>
        <taxon>Metamycoplasmataceae</taxon>
        <taxon>Mycoplasmopsis</taxon>
    </lineage>
</organism>
<dbReference type="RefSeq" id="WP_073372177.1">
    <property type="nucleotide sequence ID" value="NZ_CP017813.1"/>
</dbReference>
<dbReference type="Pfam" id="PF08761">
    <property type="entry name" value="dUTPase_2"/>
    <property type="match status" value="1"/>
</dbReference>
<reference evidence="2" key="1">
    <citation type="submission" date="2016-10" db="EMBL/GenBank/DDBJ databases">
        <authorList>
            <person name="Beylefeld A."/>
            <person name="Abolnik C."/>
        </authorList>
    </citation>
    <scope>NUCLEOTIDE SEQUENCE [LARGE SCALE GENOMIC DNA]</scope>
    <source>
        <strain evidence="2">B359_6</strain>
    </source>
</reference>